<dbReference type="Proteomes" id="UP000006772">
    <property type="component" value="Unassembled WGS sequence"/>
</dbReference>
<reference evidence="5 6" key="1">
    <citation type="journal article" date="2013" name="Front. Microbiol.">
        <title>The genome of the endophytic bacterium H. frisingense GSF30(T) identifies diverse strategies in the Herbaspirillum genus to interact with plants.</title>
        <authorList>
            <person name="Straub D."/>
            <person name="Rothballer M."/>
            <person name="Hartmann A."/>
            <person name="Ludewig U."/>
        </authorList>
    </citation>
    <scope>NUCLEOTIDE SEQUENCE [LARGE SCALE GENOMIC DNA]</scope>
    <source>
        <strain evidence="5 6">GSF30</strain>
    </source>
</reference>
<dbReference type="PROSITE" id="PS50110">
    <property type="entry name" value="RESPONSE_REGULATORY"/>
    <property type="match status" value="1"/>
</dbReference>
<organism evidence="5 6">
    <name type="scientific">Herbaspirillum frisingense GSF30</name>
    <dbReference type="NCBI Taxonomy" id="864073"/>
    <lineage>
        <taxon>Bacteria</taxon>
        <taxon>Pseudomonadati</taxon>
        <taxon>Pseudomonadota</taxon>
        <taxon>Betaproteobacteria</taxon>
        <taxon>Burkholderiales</taxon>
        <taxon>Oxalobacteraceae</taxon>
        <taxon>Herbaspirillum</taxon>
    </lineage>
</organism>
<sequence length="147" mass="16154">MHGRQRSLLIAEDDSNVRSIFAEIFSERGYRVLEASNGAEAYAMLLCPDVVVNVVLTDLRMPVMDGLEFASKVKNDTQLSAIPIVLLSATPLPNSWQARQIFDALLVKPCPLPLLISTVETVQIAQSGDAVQSESPILQARDDFTRL</sequence>
<evidence type="ECO:0000256" key="2">
    <source>
        <dbReference type="ARBA" id="ARBA00023012"/>
    </source>
</evidence>
<dbReference type="Gene3D" id="3.40.50.2300">
    <property type="match status" value="1"/>
</dbReference>
<accession>A0AAI9IDF7</accession>
<keyword evidence="2" id="KW-0902">Two-component regulatory system</keyword>
<evidence type="ECO:0000313" key="6">
    <source>
        <dbReference type="Proteomes" id="UP000006772"/>
    </source>
</evidence>
<dbReference type="SMART" id="SM00448">
    <property type="entry name" value="REC"/>
    <property type="match status" value="1"/>
</dbReference>
<keyword evidence="1 3" id="KW-0597">Phosphoprotein</keyword>
<gene>
    <name evidence="5" type="ORF">HFRIS_014834</name>
</gene>
<dbReference type="Pfam" id="PF00072">
    <property type="entry name" value="Response_reg"/>
    <property type="match status" value="1"/>
</dbReference>
<dbReference type="SUPFAM" id="SSF52172">
    <property type="entry name" value="CheY-like"/>
    <property type="match status" value="1"/>
</dbReference>
<protein>
    <submittedName>
        <fullName evidence="5">Receiver domain-containing protein</fullName>
    </submittedName>
</protein>
<evidence type="ECO:0000259" key="4">
    <source>
        <dbReference type="PROSITE" id="PS50110"/>
    </source>
</evidence>
<dbReference type="EMBL" id="AEEC02000020">
    <property type="protein sequence ID" value="EOA03964.1"/>
    <property type="molecule type" value="Genomic_DNA"/>
</dbReference>
<evidence type="ECO:0000313" key="5">
    <source>
        <dbReference type="EMBL" id="EOA03964.1"/>
    </source>
</evidence>
<feature type="modified residue" description="4-aspartylphosphate" evidence="3">
    <location>
        <position position="58"/>
    </location>
</feature>
<evidence type="ECO:0000256" key="3">
    <source>
        <dbReference type="PROSITE-ProRule" id="PRU00169"/>
    </source>
</evidence>
<dbReference type="RefSeq" id="WP_006464199.1">
    <property type="nucleotide sequence ID" value="NZ_AEEC02000020.1"/>
</dbReference>
<feature type="domain" description="Response regulatory" evidence="4">
    <location>
        <begin position="7"/>
        <end position="123"/>
    </location>
</feature>
<dbReference type="InterPro" id="IPR001789">
    <property type="entry name" value="Sig_transdc_resp-reg_receiver"/>
</dbReference>
<comment type="caution">
    <text evidence="5">The sequence shown here is derived from an EMBL/GenBank/DDBJ whole genome shotgun (WGS) entry which is preliminary data.</text>
</comment>
<dbReference type="PANTHER" id="PTHR44591:SF14">
    <property type="entry name" value="PROTEIN PILG"/>
    <property type="match status" value="1"/>
</dbReference>
<name>A0AAI9IDF7_9BURK</name>
<dbReference type="PANTHER" id="PTHR44591">
    <property type="entry name" value="STRESS RESPONSE REGULATOR PROTEIN 1"/>
    <property type="match status" value="1"/>
</dbReference>
<dbReference type="AlphaFoldDB" id="A0AAI9IDF7"/>
<evidence type="ECO:0000256" key="1">
    <source>
        <dbReference type="ARBA" id="ARBA00022553"/>
    </source>
</evidence>
<dbReference type="InterPro" id="IPR050595">
    <property type="entry name" value="Bact_response_regulator"/>
</dbReference>
<dbReference type="GO" id="GO:0000160">
    <property type="term" value="P:phosphorelay signal transduction system"/>
    <property type="evidence" value="ECO:0007669"/>
    <property type="project" value="UniProtKB-KW"/>
</dbReference>
<proteinExistence type="predicted"/>
<dbReference type="InterPro" id="IPR011006">
    <property type="entry name" value="CheY-like_superfamily"/>
</dbReference>